<evidence type="ECO:0000256" key="1">
    <source>
        <dbReference type="SAM" id="MobiDB-lite"/>
    </source>
</evidence>
<keyword evidence="3" id="KW-1185">Reference proteome</keyword>
<organism evidence="2 3">
    <name type="scientific">Kibdelosporangium lantanae</name>
    <dbReference type="NCBI Taxonomy" id="1497396"/>
    <lineage>
        <taxon>Bacteria</taxon>
        <taxon>Bacillati</taxon>
        <taxon>Actinomycetota</taxon>
        <taxon>Actinomycetes</taxon>
        <taxon>Pseudonocardiales</taxon>
        <taxon>Pseudonocardiaceae</taxon>
        <taxon>Kibdelosporangium</taxon>
    </lineage>
</organism>
<comment type="caution">
    <text evidence="2">The sequence shown here is derived from an EMBL/GenBank/DDBJ whole genome shotgun (WGS) entry which is preliminary data.</text>
</comment>
<accession>A0ABW3MLA2</accession>
<feature type="region of interest" description="Disordered" evidence="1">
    <location>
        <begin position="62"/>
        <end position="242"/>
    </location>
</feature>
<feature type="non-terminal residue" evidence="2">
    <location>
        <position position="1"/>
    </location>
</feature>
<sequence>DAHPDAIGCVLGGHGITAWGATSAECQANSLEIIRTAERYLADHGHPEPFGPVLPGYEPLPTRPGHDPAGIASPEEPVHDPVRPVHDLKHGTNETPQKVPETAAQSVRKDHSHGPAAPTSAAISKRRAGNESITVTVTTTTTSTTSTTVGDGQVRREYGTTITSTTDTNDQQHQGRPGTTTASTADPDDQRVRDDTGTVETTTTNTGDHQVRAESGSTATDHDQQTRAESGSTATDHDQQTR</sequence>
<gene>
    <name evidence="2" type="ORF">ACFQ1S_37485</name>
</gene>
<feature type="compositionally biased region" description="Polar residues" evidence="1">
    <location>
        <begin position="169"/>
        <end position="184"/>
    </location>
</feature>
<protein>
    <recommendedName>
        <fullName evidence="4">Class II aldolase/adducin N-terminal domain-containing protein</fullName>
    </recommendedName>
</protein>
<feature type="non-terminal residue" evidence="2">
    <location>
        <position position="242"/>
    </location>
</feature>
<name>A0ABW3MLA2_9PSEU</name>
<feature type="compositionally biased region" description="Low complexity" evidence="1">
    <location>
        <begin position="198"/>
        <end position="207"/>
    </location>
</feature>
<dbReference type="EMBL" id="JBHTIS010003120">
    <property type="protein sequence ID" value="MFD1050827.1"/>
    <property type="molecule type" value="Genomic_DNA"/>
</dbReference>
<feature type="compositionally biased region" description="Low complexity" evidence="1">
    <location>
        <begin position="134"/>
        <end position="149"/>
    </location>
</feature>
<proteinExistence type="predicted"/>
<evidence type="ECO:0000313" key="2">
    <source>
        <dbReference type="EMBL" id="MFD1050827.1"/>
    </source>
</evidence>
<evidence type="ECO:0008006" key="4">
    <source>
        <dbReference type="Google" id="ProtNLM"/>
    </source>
</evidence>
<feature type="compositionally biased region" description="Basic and acidic residues" evidence="1">
    <location>
        <begin position="76"/>
        <end position="92"/>
    </location>
</feature>
<reference evidence="3" key="1">
    <citation type="journal article" date="2019" name="Int. J. Syst. Evol. Microbiol.">
        <title>The Global Catalogue of Microorganisms (GCM) 10K type strain sequencing project: providing services to taxonomists for standard genome sequencing and annotation.</title>
        <authorList>
            <consortium name="The Broad Institute Genomics Platform"/>
            <consortium name="The Broad Institute Genome Sequencing Center for Infectious Disease"/>
            <person name="Wu L."/>
            <person name="Ma J."/>
        </authorList>
    </citation>
    <scope>NUCLEOTIDE SEQUENCE [LARGE SCALE GENOMIC DNA]</scope>
    <source>
        <strain evidence="3">JCM 31486</strain>
    </source>
</reference>
<evidence type="ECO:0000313" key="3">
    <source>
        <dbReference type="Proteomes" id="UP001597045"/>
    </source>
</evidence>
<dbReference type="Proteomes" id="UP001597045">
    <property type="component" value="Unassembled WGS sequence"/>
</dbReference>